<protein>
    <recommendedName>
        <fullName evidence="8">Tetraspanin</fullName>
    </recommendedName>
</protein>
<dbReference type="InterPro" id="IPR018499">
    <property type="entry name" value="Tetraspanin/Peripherin"/>
</dbReference>
<organism evidence="6 7">
    <name type="scientific">Anopheles culicifacies</name>
    <dbReference type="NCBI Taxonomy" id="139723"/>
    <lineage>
        <taxon>Eukaryota</taxon>
        <taxon>Metazoa</taxon>
        <taxon>Ecdysozoa</taxon>
        <taxon>Arthropoda</taxon>
        <taxon>Hexapoda</taxon>
        <taxon>Insecta</taxon>
        <taxon>Pterygota</taxon>
        <taxon>Neoptera</taxon>
        <taxon>Endopterygota</taxon>
        <taxon>Diptera</taxon>
        <taxon>Nematocera</taxon>
        <taxon>Culicoidea</taxon>
        <taxon>Culicidae</taxon>
        <taxon>Anophelinae</taxon>
        <taxon>Anopheles</taxon>
        <taxon>culicifacies species complex</taxon>
    </lineage>
</organism>
<dbReference type="Pfam" id="PF00335">
    <property type="entry name" value="Tetraspanin"/>
    <property type="match status" value="1"/>
</dbReference>
<evidence type="ECO:0000256" key="3">
    <source>
        <dbReference type="ARBA" id="ARBA00022989"/>
    </source>
</evidence>
<dbReference type="Proteomes" id="UP000075883">
    <property type="component" value="Unassembled WGS sequence"/>
</dbReference>
<dbReference type="STRING" id="139723.A0A182MAK1"/>
<dbReference type="Gene3D" id="1.10.1450.10">
    <property type="entry name" value="Tetraspanin"/>
    <property type="match status" value="1"/>
</dbReference>
<evidence type="ECO:0000256" key="5">
    <source>
        <dbReference type="SAM" id="Phobius"/>
    </source>
</evidence>
<dbReference type="EMBL" id="AXCM01013335">
    <property type="status" value="NOT_ANNOTATED_CDS"/>
    <property type="molecule type" value="Genomic_DNA"/>
</dbReference>
<dbReference type="SUPFAM" id="SSF48652">
    <property type="entry name" value="Tetraspanin"/>
    <property type="match status" value="1"/>
</dbReference>
<evidence type="ECO:0000256" key="2">
    <source>
        <dbReference type="ARBA" id="ARBA00022692"/>
    </source>
</evidence>
<dbReference type="AlphaFoldDB" id="A0A182MAK1"/>
<dbReference type="InterPro" id="IPR008952">
    <property type="entry name" value="Tetraspanin_EC2_sf"/>
</dbReference>
<keyword evidence="4 5" id="KW-0472">Membrane</keyword>
<keyword evidence="2 5" id="KW-0812">Transmembrane</keyword>
<reference evidence="7" key="1">
    <citation type="submission" date="2013-09" db="EMBL/GenBank/DDBJ databases">
        <title>The Genome Sequence of Anopheles culicifacies species A.</title>
        <authorList>
            <consortium name="The Broad Institute Genomics Platform"/>
            <person name="Neafsey D.E."/>
            <person name="Besansky N."/>
            <person name="Howell P."/>
            <person name="Walton C."/>
            <person name="Young S.K."/>
            <person name="Zeng Q."/>
            <person name="Gargeya S."/>
            <person name="Fitzgerald M."/>
            <person name="Haas B."/>
            <person name="Abouelleil A."/>
            <person name="Allen A.W."/>
            <person name="Alvarado L."/>
            <person name="Arachchi H.M."/>
            <person name="Berlin A.M."/>
            <person name="Chapman S.B."/>
            <person name="Gainer-Dewar J."/>
            <person name="Goldberg J."/>
            <person name="Griggs A."/>
            <person name="Gujja S."/>
            <person name="Hansen M."/>
            <person name="Howarth C."/>
            <person name="Imamovic A."/>
            <person name="Ireland A."/>
            <person name="Larimer J."/>
            <person name="McCowan C."/>
            <person name="Murphy C."/>
            <person name="Pearson M."/>
            <person name="Poon T.W."/>
            <person name="Priest M."/>
            <person name="Roberts A."/>
            <person name="Saif S."/>
            <person name="Shea T."/>
            <person name="Sisk P."/>
            <person name="Sykes S."/>
            <person name="Wortman J."/>
            <person name="Nusbaum C."/>
            <person name="Birren B."/>
        </authorList>
    </citation>
    <scope>NUCLEOTIDE SEQUENCE [LARGE SCALE GENOMIC DNA]</scope>
    <source>
        <strain evidence="7">A-37</strain>
    </source>
</reference>
<dbReference type="VEuPathDB" id="VectorBase:ACUA013550"/>
<evidence type="ECO:0000313" key="6">
    <source>
        <dbReference type="EnsemblMetazoa" id="ACUA013550-PA"/>
    </source>
</evidence>
<sequence>MTELWDRLQNEGRCCGVTGPQDFALNANRTYPTSCCTSDITEQISIGRRPLASAIVFRGGEDPTAAVAAATELAASTLKDTLLMSRNFTELSDSWSLITAPSSGSSSTSGTSAGCADRIVSWLRHTADILFVLGYCVIAFLKLCFLGILRYEIKEMIQKIKLLQTEMSGAILNGVDCDQQQIQQVGNAIRVKSTDYF</sequence>
<dbReference type="GO" id="GO:0016020">
    <property type="term" value="C:membrane"/>
    <property type="evidence" value="ECO:0007669"/>
    <property type="project" value="UniProtKB-SubCell"/>
</dbReference>
<feature type="transmembrane region" description="Helical" evidence="5">
    <location>
        <begin position="129"/>
        <end position="149"/>
    </location>
</feature>
<keyword evidence="3 5" id="KW-1133">Transmembrane helix</keyword>
<dbReference type="EnsemblMetazoa" id="ACUA013550-RA">
    <property type="protein sequence ID" value="ACUA013550-PA"/>
    <property type="gene ID" value="ACUA013550"/>
</dbReference>
<evidence type="ECO:0000256" key="1">
    <source>
        <dbReference type="ARBA" id="ARBA00004141"/>
    </source>
</evidence>
<reference evidence="6" key="2">
    <citation type="submission" date="2020-05" db="UniProtKB">
        <authorList>
            <consortium name="EnsemblMetazoa"/>
        </authorList>
    </citation>
    <scope>IDENTIFICATION</scope>
    <source>
        <strain evidence="6">A-37</strain>
    </source>
</reference>
<name>A0A182MAK1_9DIPT</name>
<evidence type="ECO:0000313" key="7">
    <source>
        <dbReference type="Proteomes" id="UP000075883"/>
    </source>
</evidence>
<evidence type="ECO:0000256" key="4">
    <source>
        <dbReference type="ARBA" id="ARBA00023136"/>
    </source>
</evidence>
<proteinExistence type="predicted"/>
<keyword evidence="7" id="KW-1185">Reference proteome</keyword>
<evidence type="ECO:0008006" key="8">
    <source>
        <dbReference type="Google" id="ProtNLM"/>
    </source>
</evidence>
<accession>A0A182MAK1</accession>
<comment type="subcellular location">
    <subcellularLocation>
        <location evidence="1">Membrane</location>
        <topology evidence="1">Multi-pass membrane protein</topology>
    </subcellularLocation>
</comment>